<evidence type="ECO:0000256" key="3">
    <source>
        <dbReference type="ARBA" id="ARBA00022692"/>
    </source>
</evidence>
<evidence type="ECO:0000256" key="6">
    <source>
        <dbReference type="SAM" id="Phobius"/>
    </source>
</evidence>
<evidence type="ECO:0000256" key="1">
    <source>
        <dbReference type="ARBA" id="ARBA00004141"/>
    </source>
</evidence>
<dbReference type="Proteomes" id="UP000319353">
    <property type="component" value="Unassembled WGS sequence"/>
</dbReference>
<dbReference type="GO" id="GO:0016020">
    <property type="term" value="C:membrane"/>
    <property type="evidence" value="ECO:0007669"/>
    <property type="project" value="UniProtKB-SubCell"/>
</dbReference>
<feature type="transmembrane region" description="Helical" evidence="6">
    <location>
        <begin position="84"/>
        <end position="106"/>
    </location>
</feature>
<evidence type="ECO:0000313" key="8">
    <source>
        <dbReference type="EMBL" id="TMI97250.1"/>
    </source>
</evidence>
<keyword evidence="4 6" id="KW-1133">Transmembrane helix</keyword>
<dbReference type="GO" id="GO:0017004">
    <property type="term" value="P:cytochrome complex assembly"/>
    <property type="evidence" value="ECO:0007669"/>
    <property type="project" value="InterPro"/>
</dbReference>
<feature type="non-terminal residue" evidence="8">
    <location>
        <position position="1"/>
    </location>
</feature>
<keyword evidence="5 6" id="KW-0472">Membrane</keyword>
<evidence type="ECO:0000259" key="7">
    <source>
        <dbReference type="Pfam" id="PF02683"/>
    </source>
</evidence>
<dbReference type="InterPro" id="IPR003834">
    <property type="entry name" value="Cyt_c_assmbl_TM_dom"/>
</dbReference>
<keyword evidence="3 6" id="KW-0812">Transmembrane</keyword>
<proteinExistence type="inferred from homology"/>
<evidence type="ECO:0000256" key="4">
    <source>
        <dbReference type="ARBA" id="ARBA00022989"/>
    </source>
</evidence>
<feature type="transmembrane region" description="Helical" evidence="6">
    <location>
        <begin position="118"/>
        <end position="140"/>
    </location>
</feature>
<reference evidence="8 9" key="1">
    <citation type="journal article" date="2019" name="Nat. Microbiol.">
        <title>Mediterranean grassland soil C-N compound turnover is dependent on rainfall and depth, and is mediated by genomically divergent microorganisms.</title>
        <authorList>
            <person name="Diamond S."/>
            <person name="Andeer P.F."/>
            <person name="Li Z."/>
            <person name="Crits-Christoph A."/>
            <person name="Burstein D."/>
            <person name="Anantharaman K."/>
            <person name="Lane K.R."/>
            <person name="Thomas B.C."/>
            <person name="Pan C."/>
            <person name="Northen T.R."/>
            <person name="Banfield J.F."/>
        </authorList>
    </citation>
    <scope>NUCLEOTIDE SEQUENCE [LARGE SCALE GENOMIC DNA]</scope>
    <source>
        <strain evidence="8">NP_4</strain>
    </source>
</reference>
<dbReference type="PANTHER" id="PTHR31272">
    <property type="entry name" value="CYTOCHROME C-TYPE BIOGENESIS PROTEIN HI_1454-RELATED"/>
    <property type="match status" value="1"/>
</dbReference>
<dbReference type="EMBL" id="VBAL01000219">
    <property type="protein sequence ID" value="TMI97250.1"/>
    <property type="molecule type" value="Genomic_DNA"/>
</dbReference>
<evidence type="ECO:0000313" key="9">
    <source>
        <dbReference type="Proteomes" id="UP000319353"/>
    </source>
</evidence>
<name>A0A537KNA9_9BACT</name>
<comment type="caution">
    <text evidence="8">The sequence shown here is derived from an EMBL/GenBank/DDBJ whole genome shotgun (WGS) entry which is preliminary data.</text>
</comment>
<dbReference type="Pfam" id="PF02683">
    <property type="entry name" value="DsbD_TM"/>
    <property type="match status" value="1"/>
</dbReference>
<sequence length="156" mass="16702">RMWLGRVGGAIVIILGLSVWGMVRIPALTRERRFQVSRRGGLLGILPVGMAFGFAWTPCIGPVLAAILTLAATSTRAADGAILLLGYSLGLGLPFVITAALLTGAIDALGWVRRHGRLIEAASGAFLVAMGAALMFDLIFRFNTWILRLFPFRPAI</sequence>
<comment type="similarity">
    <text evidence="2">Belongs to the DsbD family.</text>
</comment>
<dbReference type="PANTHER" id="PTHR31272:SF4">
    <property type="entry name" value="CYTOCHROME C-TYPE BIOGENESIS PROTEIN HI_1454-RELATED"/>
    <property type="match status" value="1"/>
</dbReference>
<feature type="transmembrane region" description="Helical" evidence="6">
    <location>
        <begin position="6"/>
        <end position="23"/>
    </location>
</feature>
<dbReference type="AlphaFoldDB" id="A0A537KNA9"/>
<accession>A0A537KNA9</accession>
<evidence type="ECO:0000256" key="2">
    <source>
        <dbReference type="ARBA" id="ARBA00006143"/>
    </source>
</evidence>
<feature type="domain" description="Cytochrome C biogenesis protein transmembrane" evidence="7">
    <location>
        <begin position="9"/>
        <end position="108"/>
    </location>
</feature>
<organism evidence="8 9">
    <name type="scientific">Candidatus Segetimicrobium genomatis</name>
    <dbReference type="NCBI Taxonomy" id="2569760"/>
    <lineage>
        <taxon>Bacteria</taxon>
        <taxon>Bacillati</taxon>
        <taxon>Candidatus Sysuimicrobiota</taxon>
        <taxon>Candidatus Sysuimicrobiia</taxon>
        <taxon>Candidatus Sysuimicrobiales</taxon>
        <taxon>Candidatus Segetimicrobiaceae</taxon>
        <taxon>Candidatus Segetimicrobium</taxon>
    </lineage>
</organism>
<comment type="subcellular location">
    <subcellularLocation>
        <location evidence="1">Membrane</location>
        <topology evidence="1">Multi-pass membrane protein</topology>
    </subcellularLocation>
</comment>
<feature type="transmembrane region" description="Helical" evidence="6">
    <location>
        <begin position="44"/>
        <end position="72"/>
    </location>
</feature>
<dbReference type="InterPro" id="IPR051790">
    <property type="entry name" value="Cytochrome_c-biogenesis_DsbD"/>
</dbReference>
<evidence type="ECO:0000256" key="5">
    <source>
        <dbReference type="ARBA" id="ARBA00023136"/>
    </source>
</evidence>
<gene>
    <name evidence="8" type="ORF">E6H01_13345</name>
</gene>
<protein>
    <submittedName>
        <fullName evidence="8">Cytochrome c biogenesis protein CcdA</fullName>
    </submittedName>
</protein>